<dbReference type="Pfam" id="PF18911">
    <property type="entry name" value="PKD_4"/>
    <property type="match status" value="1"/>
</dbReference>
<sequence length="492" mass="52151">MVAAAVLVGVLTPGVAHAAPPSNDDFGSATVVGSLPYSVAQDTTEATRAADDPAACLGHSVTGSVWFTYTATENGLLRLKTEGSDRDLYVTTYTGERGDLKQLWNPRWDGCTTTRTVPITFPATAGTTYHFMVSGNGTPGGALQLALDRIAPVANDDFADAQPVTALPATMSQPDYTLASAETDEPAACSGNQGAPSVWYAYTPTRTQSVVLRFDNSSSGPSAGLYEGTSLADLHVLACASGYSYNGKAAGLTAGRTYFIQLTGTNDRWQSPATLRLSEALALQTSVHGPSEERPLYETIGFSLQHYNSYDAPVTTSWDFGDGTTAPPSTETGQQHRYAADGEYTVTVTSTSADGRTSSDTTVVKVKTHDVGITRFAVPASARAGDQKTITVQLANTRYLEKPTVTLYRSDNGSWEQVGRLTIEVPAHPTRKVGFPFAYTFTPEDAAIGKVTFRAVAELPWPTQDAREQDNEVIAIATTVRPAATSAAALTN</sequence>
<dbReference type="InterPro" id="IPR035986">
    <property type="entry name" value="PKD_dom_sf"/>
</dbReference>
<dbReference type="STRING" id="1586287.BBK82_04685"/>
<reference evidence="3 4" key="1">
    <citation type="submission" date="2016-07" db="EMBL/GenBank/DDBJ databases">
        <title>Complete genome sequence of the Lentzea guizhouensis DHS C013.</title>
        <authorList>
            <person name="Cao C."/>
        </authorList>
    </citation>
    <scope>NUCLEOTIDE SEQUENCE [LARGE SCALE GENOMIC DNA]</scope>
    <source>
        <strain evidence="3 4">DHS C013</strain>
    </source>
</reference>
<dbReference type="PROSITE" id="PS50093">
    <property type="entry name" value="PKD"/>
    <property type="match status" value="1"/>
</dbReference>
<dbReference type="KEGG" id="led:BBK82_04685"/>
<dbReference type="GO" id="GO:0005975">
    <property type="term" value="P:carbohydrate metabolic process"/>
    <property type="evidence" value="ECO:0007669"/>
    <property type="project" value="UniProtKB-ARBA"/>
</dbReference>
<dbReference type="InterPro" id="IPR000601">
    <property type="entry name" value="PKD_dom"/>
</dbReference>
<evidence type="ECO:0000256" key="1">
    <source>
        <dbReference type="SAM" id="SignalP"/>
    </source>
</evidence>
<dbReference type="EMBL" id="CP016793">
    <property type="protein sequence ID" value="ANZ35482.1"/>
    <property type="molecule type" value="Genomic_DNA"/>
</dbReference>
<gene>
    <name evidence="3" type="ORF">BBK82_04685</name>
</gene>
<dbReference type="InterPro" id="IPR013783">
    <property type="entry name" value="Ig-like_fold"/>
</dbReference>
<dbReference type="InterPro" id="IPR022409">
    <property type="entry name" value="PKD/Chitinase_dom"/>
</dbReference>
<feature type="domain" description="PKD" evidence="2">
    <location>
        <begin position="313"/>
        <end position="366"/>
    </location>
</feature>
<protein>
    <recommendedName>
        <fullName evidence="2">PKD domain-containing protein</fullName>
    </recommendedName>
</protein>
<feature type="chain" id="PRO_5008537966" description="PKD domain-containing protein" evidence="1">
    <location>
        <begin position="19"/>
        <end position="492"/>
    </location>
</feature>
<evidence type="ECO:0000313" key="4">
    <source>
        <dbReference type="Proteomes" id="UP000093053"/>
    </source>
</evidence>
<name>A0A1B2HCP9_9PSEU</name>
<keyword evidence="4" id="KW-1185">Reference proteome</keyword>
<dbReference type="Gene3D" id="2.60.40.10">
    <property type="entry name" value="Immunoglobulins"/>
    <property type="match status" value="1"/>
</dbReference>
<dbReference type="AlphaFoldDB" id="A0A1B2HCP9"/>
<proteinExistence type="predicted"/>
<organism evidence="3 4">
    <name type="scientific">Lentzea guizhouensis</name>
    <dbReference type="NCBI Taxonomy" id="1586287"/>
    <lineage>
        <taxon>Bacteria</taxon>
        <taxon>Bacillati</taxon>
        <taxon>Actinomycetota</taxon>
        <taxon>Actinomycetes</taxon>
        <taxon>Pseudonocardiales</taxon>
        <taxon>Pseudonocardiaceae</taxon>
        <taxon>Lentzea</taxon>
    </lineage>
</organism>
<dbReference type="SMART" id="SM00089">
    <property type="entry name" value="PKD"/>
    <property type="match status" value="1"/>
</dbReference>
<dbReference type="SUPFAM" id="SSF49299">
    <property type="entry name" value="PKD domain"/>
    <property type="match status" value="1"/>
</dbReference>
<evidence type="ECO:0000313" key="3">
    <source>
        <dbReference type="EMBL" id="ANZ35482.1"/>
    </source>
</evidence>
<dbReference type="Proteomes" id="UP000093053">
    <property type="component" value="Chromosome"/>
</dbReference>
<keyword evidence="1" id="KW-0732">Signal</keyword>
<feature type="signal peptide" evidence="1">
    <location>
        <begin position="1"/>
        <end position="18"/>
    </location>
</feature>
<dbReference type="CDD" id="cd00146">
    <property type="entry name" value="PKD"/>
    <property type="match status" value="1"/>
</dbReference>
<evidence type="ECO:0000259" key="2">
    <source>
        <dbReference type="PROSITE" id="PS50093"/>
    </source>
</evidence>
<accession>A0A1B2HCP9</accession>